<accession>A0A8T8LNP1</accession>
<sequence>MPSTRRGFACVAAALAVGTAGCTDRLNTERLRTVRLDLSNRTEASLAFHFVLESEGDLGRWRKFALDADERRRVSFQPKSDREWSGYHAVAGDRRVSGSLLGQGDERSCLQLDYEITDAEIRAIMSSEQPLCRDE</sequence>
<protein>
    <recommendedName>
        <fullName evidence="3">Lipoprotein</fullName>
    </recommendedName>
</protein>
<organism evidence="1 2">
    <name type="scientific">Halorubrum ruber</name>
    <dbReference type="NCBI Taxonomy" id="2982524"/>
    <lineage>
        <taxon>Archaea</taxon>
        <taxon>Methanobacteriati</taxon>
        <taxon>Methanobacteriota</taxon>
        <taxon>Stenosarchaea group</taxon>
        <taxon>Halobacteria</taxon>
        <taxon>Halobacteriales</taxon>
        <taxon>Haloferacaceae</taxon>
        <taxon>Halorubrum</taxon>
    </lineage>
</organism>
<gene>
    <name evidence="1" type="ORF">J7656_01535</name>
</gene>
<dbReference type="OrthoDB" id="350041at2157"/>
<evidence type="ECO:0000313" key="2">
    <source>
        <dbReference type="Proteomes" id="UP000679341"/>
    </source>
</evidence>
<dbReference type="EMBL" id="CP073695">
    <property type="protein sequence ID" value="QUO48071.1"/>
    <property type="molecule type" value="Genomic_DNA"/>
</dbReference>
<keyword evidence="2" id="KW-1185">Reference proteome</keyword>
<evidence type="ECO:0000313" key="1">
    <source>
        <dbReference type="EMBL" id="QUO48071.1"/>
    </source>
</evidence>
<evidence type="ECO:0008006" key="3">
    <source>
        <dbReference type="Google" id="ProtNLM"/>
    </source>
</evidence>
<dbReference type="AlphaFoldDB" id="A0A8T8LNP1"/>
<dbReference type="Proteomes" id="UP000679341">
    <property type="component" value="Chromosome"/>
</dbReference>
<dbReference type="RefSeq" id="WP_211553868.1">
    <property type="nucleotide sequence ID" value="NZ_CP073695.1"/>
</dbReference>
<dbReference type="KEGG" id="hss:J7656_01535"/>
<dbReference type="PROSITE" id="PS51257">
    <property type="entry name" value="PROKAR_LIPOPROTEIN"/>
    <property type="match status" value="1"/>
</dbReference>
<name>A0A8T8LNP1_9EURY</name>
<proteinExistence type="predicted"/>
<dbReference type="GeneID" id="64826181"/>
<reference evidence="1 2" key="1">
    <citation type="submission" date="2021-03" db="EMBL/GenBank/DDBJ databases">
        <title>Halorubrum sodomense MBLA0099, Whole genome shotgun sequencing.</title>
        <authorList>
            <person name="Seo M.-J."/>
            <person name="Cho E.-S."/>
            <person name="Hwang C.Y."/>
        </authorList>
    </citation>
    <scope>NUCLEOTIDE SEQUENCE [LARGE SCALE GENOMIC DNA]</scope>
    <source>
        <strain evidence="1 2">MBLA0099</strain>
    </source>
</reference>